<proteinExistence type="predicted"/>
<comment type="caution">
    <text evidence="1">The sequence shown here is derived from an EMBL/GenBank/DDBJ whole genome shotgun (WGS) entry which is preliminary data.</text>
</comment>
<evidence type="ECO:0000313" key="2">
    <source>
        <dbReference type="Proteomes" id="UP001303160"/>
    </source>
</evidence>
<reference evidence="1" key="2">
    <citation type="submission" date="2023-05" db="EMBL/GenBank/DDBJ databases">
        <authorList>
            <consortium name="Lawrence Berkeley National Laboratory"/>
            <person name="Steindorff A."/>
            <person name="Hensen N."/>
            <person name="Bonometti L."/>
            <person name="Westerberg I."/>
            <person name="Brannstrom I.O."/>
            <person name="Guillou S."/>
            <person name="Cros-Aarteil S."/>
            <person name="Calhoun S."/>
            <person name="Haridas S."/>
            <person name="Kuo A."/>
            <person name="Mondo S."/>
            <person name="Pangilinan J."/>
            <person name="Riley R."/>
            <person name="Labutti K."/>
            <person name="Andreopoulos B."/>
            <person name="Lipzen A."/>
            <person name="Chen C."/>
            <person name="Yanf M."/>
            <person name="Daum C."/>
            <person name="Ng V."/>
            <person name="Clum A."/>
            <person name="Ohm R."/>
            <person name="Martin F."/>
            <person name="Silar P."/>
            <person name="Natvig D."/>
            <person name="Lalanne C."/>
            <person name="Gautier V."/>
            <person name="Ament-Velasquez S.L."/>
            <person name="Kruys A."/>
            <person name="Hutchinson M.I."/>
            <person name="Powell A.J."/>
            <person name="Barry K."/>
            <person name="Miller A.N."/>
            <person name="Grigoriev I.V."/>
            <person name="Debuchy R."/>
            <person name="Gladieux P."/>
            <person name="Thoren M.H."/>
            <person name="Johannesson H."/>
        </authorList>
    </citation>
    <scope>NUCLEOTIDE SEQUENCE</scope>
    <source>
        <strain evidence="1">CBS 315.58</strain>
    </source>
</reference>
<dbReference type="Proteomes" id="UP001303160">
    <property type="component" value="Unassembled WGS sequence"/>
</dbReference>
<name>A0AAN6X7E6_9PEZI</name>
<reference evidence="1" key="1">
    <citation type="journal article" date="2023" name="Mol. Phylogenet. Evol.">
        <title>Genome-scale phylogeny and comparative genomics of the fungal order Sordariales.</title>
        <authorList>
            <person name="Hensen N."/>
            <person name="Bonometti L."/>
            <person name="Westerberg I."/>
            <person name="Brannstrom I.O."/>
            <person name="Guillou S."/>
            <person name="Cros-Aarteil S."/>
            <person name="Calhoun S."/>
            <person name="Haridas S."/>
            <person name="Kuo A."/>
            <person name="Mondo S."/>
            <person name="Pangilinan J."/>
            <person name="Riley R."/>
            <person name="LaButti K."/>
            <person name="Andreopoulos B."/>
            <person name="Lipzen A."/>
            <person name="Chen C."/>
            <person name="Yan M."/>
            <person name="Daum C."/>
            <person name="Ng V."/>
            <person name="Clum A."/>
            <person name="Steindorff A."/>
            <person name="Ohm R.A."/>
            <person name="Martin F."/>
            <person name="Silar P."/>
            <person name="Natvig D.O."/>
            <person name="Lalanne C."/>
            <person name="Gautier V."/>
            <person name="Ament-Velasquez S.L."/>
            <person name="Kruys A."/>
            <person name="Hutchinson M.I."/>
            <person name="Powell A.J."/>
            <person name="Barry K."/>
            <person name="Miller A.N."/>
            <person name="Grigoriev I.V."/>
            <person name="Debuchy R."/>
            <person name="Gladieux P."/>
            <person name="Hiltunen Thoren M."/>
            <person name="Johannesson H."/>
        </authorList>
    </citation>
    <scope>NUCLEOTIDE SEQUENCE</scope>
    <source>
        <strain evidence="1">CBS 315.58</strain>
    </source>
</reference>
<keyword evidence="2" id="KW-1185">Reference proteome</keyword>
<gene>
    <name evidence="1" type="ORF">QBC40DRAFT_258921</name>
</gene>
<dbReference type="EMBL" id="MU864011">
    <property type="protein sequence ID" value="KAK4195498.1"/>
    <property type="molecule type" value="Genomic_DNA"/>
</dbReference>
<protein>
    <submittedName>
        <fullName evidence="1">Uncharacterized protein</fullName>
    </submittedName>
</protein>
<sequence length="162" mass="18426">MAYMKHQWDGFEADSINASFAKVETQMGRILEGRARVAHLGRQLSDDDVLPNTRGIDIDKVDMEPVPFGWADDQQVPSSRSFGVHFGMVKDANTGAYRALAPLIVSTDAVLMAFEDIWPSDSLVDKADLEGCLEFHRRPLSKNWFRQVDEIGFLFFFHRFNN</sequence>
<accession>A0AAN6X7E6</accession>
<organism evidence="1 2">
    <name type="scientific">Triangularia verruculosa</name>
    <dbReference type="NCBI Taxonomy" id="2587418"/>
    <lineage>
        <taxon>Eukaryota</taxon>
        <taxon>Fungi</taxon>
        <taxon>Dikarya</taxon>
        <taxon>Ascomycota</taxon>
        <taxon>Pezizomycotina</taxon>
        <taxon>Sordariomycetes</taxon>
        <taxon>Sordariomycetidae</taxon>
        <taxon>Sordariales</taxon>
        <taxon>Podosporaceae</taxon>
        <taxon>Triangularia</taxon>
    </lineage>
</organism>
<dbReference type="AlphaFoldDB" id="A0AAN6X7E6"/>
<evidence type="ECO:0000313" key="1">
    <source>
        <dbReference type="EMBL" id="KAK4195498.1"/>
    </source>
</evidence>